<accession>A0ABN7K2P8</accession>
<dbReference type="RefSeq" id="WP_229931933.1">
    <property type="nucleotide sequence ID" value="NZ_CAJHOF010000001.1"/>
</dbReference>
<evidence type="ECO:0000256" key="7">
    <source>
        <dbReference type="ARBA" id="ARBA00022989"/>
    </source>
</evidence>
<dbReference type="EMBL" id="CAJHOF010000001">
    <property type="protein sequence ID" value="CAD7286836.1"/>
    <property type="molecule type" value="Genomic_DNA"/>
</dbReference>
<comment type="subcellular location">
    <subcellularLocation>
        <location evidence="1">Cell membrane</location>
        <topology evidence="1">Multi-pass membrane protein</topology>
    </subcellularLocation>
</comment>
<reference evidence="12 13" key="1">
    <citation type="submission" date="2020-11" db="EMBL/GenBank/DDBJ databases">
        <authorList>
            <person name="Peeters C."/>
        </authorList>
    </citation>
    <scope>NUCLEOTIDE SEQUENCE [LARGE SCALE GENOMIC DNA]</scope>
    <source>
        <strain evidence="12 13">LMG 7974</strain>
    </source>
</reference>
<evidence type="ECO:0000256" key="6">
    <source>
        <dbReference type="ARBA" id="ARBA00022692"/>
    </source>
</evidence>
<dbReference type="InterPro" id="IPR006153">
    <property type="entry name" value="Cation/H_exchanger_TM"/>
</dbReference>
<evidence type="ECO:0000256" key="3">
    <source>
        <dbReference type="ARBA" id="ARBA00022449"/>
    </source>
</evidence>
<feature type="transmembrane region" description="Helical" evidence="10">
    <location>
        <begin position="188"/>
        <end position="210"/>
    </location>
</feature>
<dbReference type="InterPro" id="IPR006037">
    <property type="entry name" value="RCK_C"/>
</dbReference>
<feature type="transmembrane region" description="Helical" evidence="10">
    <location>
        <begin position="332"/>
        <end position="355"/>
    </location>
</feature>
<keyword evidence="5" id="KW-0630">Potassium</keyword>
<evidence type="ECO:0000256" key="2">
    <source>
        <dbReference type="ARBA" id="ARBA00022448"/>
    </source>
</evidence>
<dbReference type="SUPFAM" id="SSF116726">
    <property type="entry name" value="TrkA C-terminal domain-like"/>
    <property type="match status" value="1"/>
</dbReference>
<evidence type="ECO:0000256" key="5">
    <source>
        <dbReference type="ARBA" id="ARBA00022538"/>
    </source>
</evidence>
<dbReference type="PROSITE" id="PS51202">
    <property type="entry name" value="RCK_C"/>
    <property type="match status" value="1"/>
</dbReference>
<dbReference type="Gene3D" id="3.30.70.1450">
    <property type="entry name" value="Regulator of K+ conductance, C-terminal domain"/>
    <property type="match status" value="1"/>
</dbReference>
<evidence type="ECO:0000256" key="1">
    <source>
        <dbReference type="ARBA" id="ARBA00004651"/>
    </source>
</evidence>
<dbReference type="NCBIfam" id="NF003716">
    <property type="entry name" value="PRK05326.1-3"/>
    <property type="match status" value="1"/>
</dbReference>
<organism evidence="12 13">
    <name type="scientific">Campylobacter majalis</name>
    <dbReference type="NCBI Taxonomy" id="2790656"/>
    <lineage>
        <taxon>Bacteria</taxon>
        <taxon>Pseudomonadati</taxon>
        <taxon>Campylobacterota</taxon>
        <taxon>Epsilonproteobacteria</taxon>
        <taxon>Campylobacterales</taxon>
        <taxon>Campylobacteraceae</taxon>
        <taxon>Campylobacter</taxon>
    </lineage>
</organism>
<keyword evidence="4" id="KW-1003">Cell membrane</keyword>
<feature type="domain" description="RCK C-terminal" evidence="11">
    <location>
        <begin position="396"/>
        <end position="478"/>
    </location>
</feature>
<keyword evidence="2" id="KW-0813">Transport</keyword>
<dbReference type="InterPro" id="IPR038770">
    <property type="entry name" value="Na+/solute_symporter_sf"/>
</dbReference>
<dbReference type="Pfam" id="PF02080">
    <property type="entry name" value="TrkA_C"/>
    <property type="match status" value="1"/>
</dbReference>
<dbReference type="PANTHER" id="PTHR32507">
    <property type="entry name" value="NA(+)/H(+) ANTIPORTER 1"/>
    <property type="match status" value="1"/>
</dbReference>
<proteinExistence type="predicted"/>
<dbReference type="Gene3D" id="1.20.1530.20">
    <property type="match status" value="1"/>
</dbReference>
<evidence type="ECO:0000256" key="4">
    <source>
        <dbReference type="ARBA" id="ARBA00022475"/>
    </source>
</evidence>
<feature type="transmembrane region" description="Helical" evidence="10">
    <location>
        <begin position="62"/>
        <end position="81"/>
    </location>
</feature>
<feature type="transmembrane region" description="Helical" evidence="10">
    <location>
        <begin position="87"/>
        <end position="110"/>
    </location>
</feature>
<keyword evidence="3" id="KW-0050">Antiport</keyword>
<evidence type="ECO:0000256" key="9">
    <source>
        <dbReference type="ARBA" id="ARBA00023136"/>
    </source>
</evidence>
<evidence type="ECO:0000256" key="10">
    <source>
        <dbReference type="SAM" id="Phobius"/>
    </source>
</evidence>
<keyword evidence="6 10" id="KW-0812">Transmembrane</keyword>
<dbReference type="Proteomes" id="UP000789803">
    <property type="component" value="Unassembled WGS sequence"/>
</dbReference>
<keyword evidence="8" id="KW-0406">Ion transport</keyword>
<gene>
    <name evidence="12" type="primary">nhaP2</name>
    <name evidence="12" type="ORF">LMG7974_00108</name>
</gene>
<keyword evidence="7 10" id="KW-1133">Transmembrane helix</keyword>
<feature type="transmembrane region" description="Helical" evidence="10">
    <location>
        <begin position="217"/>
        <end position="235"/>
    </location>
</feature>
<comment type="caution">
    <text evidence="12">The sequence shown here is derived from an EMBL/GenBank/DDBJ whole genome shotgun (WGS) entry which is preliminary data.</text>
</comment>
<dbReference type="Pfam" id="PF00999">
    <property type="entry name" value="Na_H_Exchanger"/>
    <property type="match status" value="1"/>
</dbReference>
<dbReference type="PANTHER" id="PTHR32507:SF7">
    <property type="entry name" value="K(+)_H(+) ANTIPORTER NHAP2"/>
    <property type="match status" value="1"/>
</dbReference>
<feature type="transmembrane region" description="Helical" evidence="10">
    <location>
        <begin position="117"/>
        <end position="136"/>
    </location>
</feature>
<keyword evidence="13" id="KW-1185">Reference proteome</keyword>
<keyword evidence="5" id="KW-0633">Potassium transport</keyword>
<evidence type="ECO:0000256" key="8">
    <source>
        <dbReference type="ARBA" id="ARBA00023065"/>
    </source>
</evidence>
<keyword evidence="9 10" id="KW-0472">Membrane</keyword>
<dbReference type="NCBIfam" id="NF003715">
    <property type="entry name" value="PRK05326.1-2"/>
    <property type="match status" value="1"/>
</dbReference>
<evidence type="ECO:0000313" key="12">
    <source>
        <dbReference type="EMBL" id="CAD7286836.1"/>
    </source>
</evidence>
<sequence>MENFLILFGGLLLLSVLFGKISDKYGIPALLIFLSVGMLAGSDGVLGIAFDNKQITQNIGTVALIFILFSGGLDTVLKSIKPVLIDGFILATLGVFITAFVVAAALNFIYGYPLIGTLLVGAVIASTDAAAVFAILRSSGIKLKERINSLLELESGSNDPMAIFLTISVIELISTKNSFSFAAWLYDLIFQFGIGTIFGITFGLMLPVFLNKLRLGYWGLYPVFSIGFVLMLYAITVKCGGNGFISVYVAGIFANTKDFVHKKNLIGFHDGIAWMMQVVIFVTLGLLVNPSELPNVAFQGFVVALILMFIARPISVFVCLALSKYNFKEKLFISWVGLRGVVPIILATYPFVAGIENSQMMFNIVFFMVLFSVLVQGMSLAKVAKILGVQSDEAKTDIQHASPIFSSQFKKLTISQGSQVIGKSLAELELDEKFLIVLVNRLGEISKPTGAFEFKEKDLLIVLCDDDELYRKTISQKF</sequence>
<feature type="transmembrane region" description="Helical" evidence="10">
    <location>
        <begin position="361"/>
        <end position="381"/>
    </location>
</feature>
<name>A0ABN7K2P8_9BACT</name>
<feature type="transmembrane region" description="Helical" evidence="10">
    <location>
        <begin position="29"/>
        <end position="50"/>
    </location>
</feature>
<protein>
    <submittedName>
        <fullName evidence="12">K(+)/H(+) antiporter NhaP2</fullName>
    </submittedName>
</protein>
<feature type="transmembrane region" description="Helical" evidence="10">
    <location>
        <begin position="296"/>
        <end position="320"/>
    </location>
</feature>
<evidence type="ECO:0000313" key="13">
    <source>
        <dbReference type="Proteomes" id="UP000789803"/>
    </source>
</evidence>
<feature type="transmembrane region" description="Helical" evidence="10">
    <location>
        <begin position="272"/>
        <end position="290"/>
    </location>
</feature>
<dbReference type="InterPro" id="IPR036721">
    <property type="entry name" value="RCK_C_sf"/>
</dbReference>
<evidence type="ECO:0000259" key="11">
    <source>
        <dbReference type="PROSITE" id="PS51202"/>
    </source>
</evidence>